<keyword evidence="2" id="KW-1185">Reference proteome</keyword>
<gene>
    <name evidence="1" type="ORF">NQ315_006024</name>
</gene>
<sequence length="142" mass="15753">MVKTASGKNVLLQVIPPSNDAPKTYILRTSNIMRTSDLPATDNYDGDSTSQEITEQGNIGEIEDNIESPENVGEEIIEDETFLCENIYDSGNTNGDDFINEVVLEDNINEITIEQNVNEVTVDNTADFNVKEVILDSLLHNM</sequence>
<proteinExistence type="predicted"/>
<evidence type="ECO:0000313" key="1">
    <source>
        <dbReference type="EMBL" id="KAJ8911181.1"/>
    </source>
</evidence>
<name>A0AAV8VAV8_9CUCU</name>
<evidence type="ECO:0000313" key="2">
    <source>
        <dbReference type="Proteomes" id="UP001159042"/>
    </source>
</evidence>
<comment type="caution">
    <text evidence="1">The sequence shown here is derived from an EMBL/GenBank/DDBJ whole genome shotgun (WGS) entry which is preliminary data.</text>
</comment>
<reference evidence="1 2" key="1">
    <citation type="journal article" date="2023" name="Insect Mol. Biol.">
        <title>Genome sequencing provides insights into the evolution of gene families encoding plant cell wall-degrading enzymes in longhorned beetles.</title>
        <authorList>
            <person name="Shin N.R."/>
            <person name="Okamura Y."/>
            <person name="Kirsch R."/>
            <person name="Pauchet Y."/>
        </authorList>
    </citation>
    <scope>NUCLEOTIDE SEQUENCE [LARGE SCALE GENOMIC DNA]</scope>
    <source>
        <strain evidence="1">EAD_L_NR</strain>
    </source>
</reference>
<dbReference type="EMBL" id="JANEYG010000209">
    <property type="protein sequence ID" value="KAJ8911181.1"/>
    <property type="molecule type" value="Genomic_DNA"/>
</dbReference>
<accession>A0AAV8VAV8</accession>
<dbReference type="Proteomes" id="UP001159042">
    <property type="component" value="Unassembled WGS sequence"/>
</dbReference>
<protein>
    <submittedName>
        <fullName evidence="1">Uncharacterized protein</fullName>
    </submittedName>
</protein>
<organism evidence="1 2">
    <name type="scientific">Exocentrus adspersus</name>
    <dbReference type="NCBI Taxonomy" id="1586481"/>
    <lineage>
        <taxon>Eukaryota</taxon>
        <taxon>Metazoa</taxon>
        <taxon>Ecdysozoa</taxon>
        <taxon>Arthropoda</taxon>
        <taxon>Hexapoda</taxon>
        <taxon>Insecta</taxon>
        <taxon>Pterygota</taxon>
        <taxon>Neoptera</taxon>
        <taxon>Endopterygota</taxon>
        <taxon>Coleoptera</taxon>
        <taxon>Polyphaga</taxon>
        <taxon>Cucujiformia</taxon>
        <taxon>Chrysomeloidea</taxon>
        <taxon>Cerambycidae</taxon>
        <taxon>Lamiinae</taxon>
        <taxon>Acanthocinini</taxon>
        <taxon>Exocentrus</taxon>
    </lineage>
</organism>
<dbReference type="AlphaFoldDB" id="A0AAV8VAV8"/>